<dbReference type="Proteomes" id="UP000054248">
    <property type="component" value="Unassembled WGS sequence"/>
</dbReference>
<dbReference type="GO" id="GO:0005829">
    <property type="term" value="C:cytosol"/>
    <property type="evidence" value="ECO:0007669"/>
    <property type="project" value="TreeGrafter"/>
</dbReference>
<dbReference type="GO" id="GO:0006637">
    <property type="term" value="P:acyl-CoA metabolic process"/>
    <property type="evidence" value="ECO:0007669"/>
    <property type="project" value="TreeGrafter"/>
</dbReference>
<dbReference type="HOGENOM" id="CLU_033099_0_0_1"/>
<dbReference type="InterPro" id="IPR029069">
    <property type="entry name" value="HotDog_dom_sf"/>
</dbReference>
<dbReference type="STRING" id="1051891.A0A0C3LK12"/>
<dbReference type="AlphaFoldDB" id="A0A0C3LK12"/>
<dbReference type="PANTHER" id="PTHR11049">
    <property type="entry name" value="ACYL COENZYME A THIOESTER HYDROLASE"/>
    <property type="match status" value="1"/>
</dbReference>
<keyword evidence="1" id="KW-0378">Hydrolase</keyword>
<organism evidence="4 5">
    <name type="scientific">Tulasnella calospora MUT 4182</name>
    <dbReference type="NCBI Taxonomy" id="1051891"/>
    <lineage>
        <taxon>Eukaryota</taxon>
        <taxon>Fungi</taxon>
        <taxon>Dikarya</taxon>
        <taxon>Basidiomycota</taxon>
        <taxon>Agaricomycotina</taxon>
        <taxon>Agaricomycetes</taxon>
        <taxon>Cantharellales</taxon>
        <taxon>Tulasnellaceae</taxon>
        <taxon>Tulasnella</taxon>
    </lineage>
</organism>
<evidence type="ECO:0000313" key="5">
    <source>
        <dbReference type="Proteomes" id="UP000054248"/>
    </source>
</evidence>
<reference evidence="4 5" key="1">
    <citation type="submission" date="2014-04" db="EMBL/GenBank/DDBJ databases">
        <authorList>
            <consortium name="DOE Joint Genome Institute"/>
            <person name="Kuo A."/>
            <person name="Girlanda M."/>
            <person name="Perotto S."/>
            <person name="Kohler A."/>
            <person name="Nagy L.G."/>
            <person name="Floudas D."/>
            <person name="Copeland A."/>
            <person name="Barry K.W."/>
            <person name="Cichocki N."/>
            <person name="Veneault-Fourrey C."/>
            <person name="LaButti K."/>
            <person name="Lindquist E.A."/>
            <person name="Lipzen A."/>
            <person name="Lundell T."/>
            <person name="Morin E."/>
            <person name="Murat C."/>
            <person name="Sun H."/>
            <person name="Tunlid A."/>
            <person name="Henrissat B."/>
            <person name="Grigoriev I.V."/>
            <person name="Hibbett D.S."/>
            <person name="Martin F."/>
            <person name="Nordberg H.P."/>
            <person name="Cantor M.N."/>
            <person name="Hua S.X."/>
        </authorList>
    </citation>
    <scope>NUCLEOTIDE SEQUENCE [LARGE SCALE GENOMIC DNA]</scope>
    <source>
        <strain evidence="4 5">MUT 4182</strain>
    </source>
</reference>
<sequence length="487" mass="53253">MVDEHGRMFAGEILKLIDIVAGVASRRHAETGVVTISLDRFILVQEVKVGDVLHLSAAVNRAWTSSMETGVRVMRENARTGSQQYCCHAYLTFVALARSPEGHSGPPASIRLPGRKVERPIIRPKVKKVLPATLIEKKRYLLAGHRRELRLAAGKKLNGGMKAFRTEVLTMSSSVHSEITMSPGGGYHSKVISDMEKELIADALSENDPSVVHSVDPLGEEVVSLAPGLYDGLGSPAPAIPLSEIKEVLNQRRRGRRNTWTEPGSSMDTDLARSTTSWMLEPGSPSKRIGRRIDIPTSISEHSMLFADSPVVPLRFIPIEDTYASTLHIVMPQHANSSGVLFGGQLMEWMEKTALLSAQRLKREDCSWTTAGMDGLEFREAVAIGDVLTFRAVVTKTWRSSIEVYVSSHADIPGSETPSSSSRFTNECFISLVALSQITATALPLNTELVLPHDSPAEIVAVAADLRKAERLNMKDLLVTLYANTDS</sequence>
<dbReference type="InterPro" id="IPR040170">
    <property type="entry name" value="Cytosol_ACT"/>
</dbReference>
<dbReference type="InterPro" id="IPR033120">
    <property type="entry name" value="HOTDOG_ACOT"/>
</dbReference>
<dbReference type="Gene3D" id="3.10.129.10">
    <property type="entry name" value="Hotdog Thioesterase"/>
    <property type="match status" value="2"/>
</dbReference>
<dbReference type="Pfam" id="PF03061">
    <property type="entry name" value="4HBT"/>
    <property type="match status" value="2"/>
</dbReference>
<protein>
    <recommendedName>
        <fullName evidence="3">HotDog ACOT-type domain-containing protein</fullName>
    </recommendedName>
</protein>
<feature type="compositionally biased region" description="Polar residues" evidence="2">
    <location>
        <begin position="258"/>
        <end position="272"/>
    </location>
</feature>
<dbReference type="PROSITE" id="PS51770">
    <property type="entry name" value="HOTDOG_ACOT"/>
    <property type="match status" value="2"/>
</dbReference>
<evidence type="ECO:0000259" key="3">
    <source>
        <dbReference type="PROSITE" id="PS51770"/>
    </source>
</evidence>
<dbReference type="SUPFAM" id="SSF54637">
    <property type="entry name" value="Thioesterase/thiol ester dehydrase-isomerase"/>
    <property type="match status" value="2"/>
</dbReference>
<evidence type="ECO:0000256" key="2">
    <source>
        <dbReference type="SAM" id="MobiDB-lite"/>
    </source>
</evidence>
<proteinExistence type="predicted"/>
<feature type="domain" description="HotDog ACOT-type" evidence="3">
    <location>
        <begin position="1"/>
        <end position="99"/>
    </location>
</feature>
<name>A0A0C3LK12_9AGAM</name>
<evidence type="ECO:0000256" key="1">
    <source>
        <dbReference type="ARBA" id="ARBA00022801"/>
    </source>
</evidence>
<dbReference type="EMBL" id="KN822943">
    <property type="protein sequence ID" value="KIO34378.1"/>
    <property type="molecule type" value="Genomic_DNA"/>
</dbReference>
<reference evidence="5" key="2">
    <citation type="submission" date="2015-01" db="EMBL/GenBank/DDBJ databases">
        <title>Evolutionary Origins and Diversification of the Mycorrhizal Mutualists.</title>
        <authorList>
            <consortium name="DOE Joint Genome Institute"/>
            <consortium name="Mycorrhizal Genomics Consortium"/>
            <person name="Kohler A."/>
            <person name="Kuo A."/>
            <person name="Nagy L.G."/>
            <person name="Floudas D."/>
            <person name="Copeland A."/>
            <person name="Barry K.W."/>
            <person name="Cichocki N."/>
            <person name="Veneault-Fourrey C."/>
            <person name="LaButti K."/>
            <person name="Lindquist E.A."/>
            <person name="Lipzen A."/>
            <person name="Lundell T."/>
            <person name="Morin E."/>
            <person name="Murat C."/>
            <person name="Riley R."/>
            <person name="Ohm R."/>
            <person name="Sun H."/>
            <person name="Tunlid A."/>
            <person name="Henrissat B."/>
            <person name="Grigoriev I.V."/>
            <person name="Hibbett D.S."/>
            <person name="Martin F."/>
        </authorList>
    </citation>
    <scope>NUCLEOTIDE SEQUENCE [LARGE SCALE GENOMIC DNA]</scope>
    <source>
        <strain evidence="5">MUT 4182</strain>
    </source>
</reference>
<dbReference type="PANTHER" id="PTHR11049:SF16">
    <property type="entry name" value="PROTEIN VDLD"/>
    <property type="match status" value="1"/>
</dbReference>
<gene>
    <name evidence="4" type="ORF">M407DRAFT_240679</name>
</gene>
<dbReference type="GO" id="GO:0052816">
    <property type="term" value="F:long-chain fatty acyl-CoA hydrolase activity"/>
    <property type="evidence" value="ECO:0007669"/>
    <property type="project" value="TreeGrafter"/>
</dbReference>
<dbReference type="CDD" id="cd03442">
    <property type="entry name" value="BFIT_BACH"/>
    <property type="match status" value="2"/>
</dbReference>
<feature type="region of interest" description="Disordered" evidence="2">
    <location>
        <begin position="253"/>
        <end position="272"/>
    </location>
</feature>
<keyword evidence="5" id="KW-1185">Reference proteome</keyword>
<dbReference type="OrthoDB" id="3184331at2759"/>
<accession>A0A0C3LK12</accession>
<feature type="domain" description="HotDog ACOT-type" evidence="3">
    <location>
        <begin position="320"/>
        <end position="438"/>
    </location>
</feature>
<evidence type="ECO:0000313" key="4">
    <source>
        <dbReference type="EMBL" id="KIO34378.1"/>
    </source>
</evidence>
<dbReference type="InterPro" id="IPR006683">
    <property type="entry name" value="Thioestr_dom"/>
</dbReference>